<evidence type="ECO:0000259" key="1">
    <source>
        <dbReference type="Pfam" id="PF01261"/>
    </source>
</evidence>
<evidence type="ECO:0000313" key="2">
    <source>
        <dbReference type="EMBL" id="RAJ94427.1"/>
    </source>
</evidence>
<dbReference type="PANTHER" id="PTHR12110:SF41">
    <property type="entry name" value="INOSOSE DEHYDRATASE"/>
    <property type="match status" value="1"/>
</dbReference>
<proteinExistence type="predicted"/>
<name>A0A327WT19_LARAB</name>
<dbReference type="EMBL" id="QLMC01000005">
    <property type="protein sequence ID" value="RAJ94427.1"/>
    <property type="molecule type" value="Genomic_DNA"/>
</dbReference>
<sequence length="288" mass="32207">MITRNLVAVGLLATSLLNFNDGFAQKGKKIYTFPIGIQSYTYRHSFPKDIVATLDTIQSLGITEMEGGTPKGITTAEFKKLLKERNISIPGTGAGYEQLVNDPMGVVKNAKELGAKYVMCAWIPHQKGNFTLENAKKAVEDFNRAGKILQENGLTFCYHNHGFEFQPYEDGTLFDYIVKNTNPKYVSFEMDILWATHGGADPVKLLNKYGSRWKLMHLKDLKKGVKGDLTGGTPQENDVILGTGQIDMPMVLKTAKKVGIKHYFIEDESNIWAYQVPKSIAYLKNLTE</sequence>
<dbReference type="Pfam" id="PF01261">
    <property type="entry name" value="AP_endonuc_2"/>
    <property type="match status" value="1"/>
</dbReference>
<evidence type="ECO:0000313" key="3">
    <source>
        <dbReference type="Proteomes" id="UP000248790"/>
    </source>
</evidence>
<dbReference type="SUPFAM" id="SSF51658">
    <property type="entry name" value="Xylose isomerase-like"/>
    <property type="match status" value="1"/>
</dbReference>
<gene>
    <name evidence="2" type="ORF">LX87_04314</name>
</gene>
<keyword evidence="3" id="KW-1185">Reference proteome</keyword>
<dbReference type="Proteomes" id="UP000248790">
    <property type="component" value="Unassembled WGS sequence"/>
</dbReference>
<dbReference type="PANTHER" id="PTHR12110">
    <property type="entry name" value="HYDROXYPYRUVATE ISOMERASE"/>
    <property type="match status" value="1"/>
</dbReference>
<dbReference type="Gene3D" id="3.20.20.150">
    <property type="entry name" value="Divalent-metal-dependent TIM barrel enzymes"/>
    <property type="match status" value="1"/>
</dbReference>
<feature type="domain" description="Xylose isomerase-like TIM barrel" evidence="1">
    <location>
        <begin position="57"/>
        <end position="285"/>
    </location>
</feature>
<organism evidence="2 3">
    <name type="scientific">Larkinella arboricola</name>
    <dbReference type="NCBI Taxonomy" id="643671"/>
    <lineage>
        <taxon>Bacteria</taxon>
        <taxon>Pseudomonadati</taxon>
        <taxon>Bacteroidota</taxon>
        <taxon>Cytophagia</taxon>
        <taxon>Cytophagales</taxon>
        <taxon>Spirosomataceae</taxon>
        <taxon>Larkinella</taxon>
    </lineage>
</organism>
<dbReference type="RefSeq" id="WP_111630309.1">
    <property type="nucleotide sequence ID" value="NZ_QLMC01000005.1"/>
</dbReference>
<protein>
    <submittedName>
        <fullName evidence="2">Sugar phosphate isomerase/epimerase</fullName>
    </submittedName>
</protein>
<accession>A0A327WT19</accession>
<dbReference type="GO" id="GO:0016853">
    <property type="term" value="F:isomerase activity"/>
    <property type="evidence" value="ECO:0007669"/>
    <property type="project" value="UniProtKB-KW"/>
</dbReference>
<dbReference type="InterPro" id="IPR036237">
    <property type="entry name" value="Xyl_isomerase-like_sf"/>
</dbReference>
<dbReference type="AlphaFoldDB" id="A0A327WT19"/>
<keyword evidence="2" id="KW-0413">Isomerase</keyword>
<dbReference type="InterPro" id="IPR050312">
    <property type="entry name" value="IolE/XylAMocC-like"/>
</dbReference>
<dbReference type="InterPro" id="IPR013022">
    <property type="entry name" value="Xyl_isomerase-like_TIM-brl"/>
</dbReference>
<comment type="caution">
    <text evidence="2">The sequence shown here is derived from an EMBL/GenBank/DDBJ whole genome shotgun (WGS) entry which is preliminary data.</text>
</comment>
<reference evidence="2 3" key="1">
    <citation type="submission" date="2018-06" db="EMBL/GenBank/DDBJ databases">
        <title>Genomic Encyclopedia of Archaeal and Bacterial Type Strains, Phase II (KMG-II): from individual species to whole genera.</title>
        <authorList>
            <person name="Goeker M."/>
        </authorList>
    </citation>
    <scope>NUCLEOTIDE SEQUENCE [LARGE SCALE GENOMIC DNA]</scope>
    <source>
        <strain evidence="2 3">DSM 21851</strain>
    </source>
</reference>
<dbReference type="OrthoDB" id="9798407at2"/>